<dbReference type="STRING" id="1219032.GCA_001515545_00857"/>
<accession>A0A2A7UY84</accession>
<dbReference type="NCBIfam" id="TIGR01611">
    <property type="entry name" value="tail_tube"/>
    <property type="match status" value="1"/>
</dbReference>
<organism evidence="1 2">
    <name type="scientific">Comamonas terrigena</name>
    <dbReference type="NCBI Taxonomy" id="32013"/>
    <lineage>
        <taxon>Bacteria</taxon>
        <taxon>Pseudomonadati</taxon>
        <taxon>Pseudomonadota</taxon>
        <taxon>Betaproteobacteria</taxon>
        <taxon>Burkholderiales</taxon>
        <taxon>Comamonadaceae</taxon>
        <taxon>Comamonas</taxon>
    </lineage>
</organism>
<keyword evidence="2" id="KW-1185">Reference proteome</keyword>
<evidence type="ECO:0000313" key="1">
    <source>
        <dbReference type="EMBL" id="PEH90146.1"/>
    </source>
</evidence>
<name>A0A2A7UY84_COMTR</name>
<comment type="caution">
    <text evidence="1">The sequence shown here is derived from an EMBL/GenBank/DDBJ whole genome shotgun (WGS) entry which is preliminary data.</text>
</comment>
<sequence length="169" mass="18661">MGMPKVLKNFAVFVDGINYTGEVEEFTLPKLTRKLEDYRSGGMNLPAKTDLGMEGLESEVSSGGWLKDVIRQFGAAGVNAVPIRFVGVVQSDDTGQYSAVEVSMRGRWEEIDMGGAKAGEKSEFKCKVALNYYRLSWDGEELIEIDAIRMIEKLAGVDQFAIVRQLLGI</sequence>
<protein>
    <submittedName>
        <fullName evidence="1">Phage major tail tube protein</fullName>
    </submittedName>
</protein>
<dbReference type="GeneID" id="80802420"/>
<dbReference type="AlphaFoldDB" id="A0A2A7UY84"/>
<dbReference type="EMBL" id="PDEA01000001">
    <property type="protein sequence ID" value="PEH90146.1"/>
    <property type="molecule type" value="Genomic_DNA"/>
</dbReference>
<dbReference type="InterPro" id="IPR006498">
    <property type="entry name" value="Tail_tube"/>
</dbReference>
<dbReference type="OrthoDB" id="3078668at2"/>
<reference evidence="2" key="1">
    <citation type="submission" date="2017-09" db="EMBL/GenBank/DDBJ databases">
        <title>FDA dAtabase for Regulatory Grade micrObial Sequences (FDA-ARGOS): Supporting development and validation of Infectious Disease Dx tests.</title>
        <authorList>
            <person name="Minogue T."/>
            <person name="Wolcott M."/>
            <person name="Wasieloski L."/>
            <person name="Aguilar W."/>
            <person name="Moore D."/>
            <person name="Tallon L."/>
            <person name="Sadzewicz L."/>
            <person name="Ott S."/>
            <person name="Zhao X."/>
            <person name="Nagaraj S."/>
            <person name="Vavikolanu K."/>
            <person name="Aluvathingal J."/>
            <person name="Nadendla S."/>
            <person name="Sichtig H."/>
        </authorList>
    </citation>
    <scope>NUCLEOTIDE SEQUENCE [LARGE SCALE GENOMIC DNA]</scope>
    <source>
        <strain evidence="2">FDAARGOS_394</strain>
    </source>
</reference>
<dbReference type="Proteomes" id="UP000220246">
    <property type="component" value="Unassembled WGS sequence"/>
</dbReference>
<gene>
    <name evidence="1" type="ORF">CRM82_17505</name>
</gene>
<evidence type="ECO:0000313" key="2">
    <source>
        <dbReference type="Proteomes" id="UP000220246"/>
    </source>
</evidence>
<proteinExistence type="predicted"/>
<dbReference type="RefSeq" id="WP_066533773.1">
    <property type="nucleotide sequence ID" value="NZ_PDEA01000001.1"/>
</dbReference>
<dbReference type="Pfam" id="PF04985">
    <property type="entry name" value="Phage_tube"/>
    <property type="match status" value="1"/>
</dbReference>